<dbReference type="InterPro" id="IPR002641">
    <property type="entry name" value="PNPLA_dom"/>
</dbReference>
<gene>
    <name evidence="9" type="ORF">TWF481_010409</name>
</gene>
<keyword evidence="10" id="KW-1185">Reference proteome</keyword>
<dbReference type="PANTHER" id="PTHR24185:SF1">
    <property type="entry name" value="CALCIUM-INDEPENDENT PHOSPHOLIPASE A2-GAMMA"/>
    <property type="match status" value="1"/>
</dbReference>
<dbReference type="SUPFAM" id="SSF57850">
    <property type="entry name" value="RING/U-box"/>
    <property type="match status" value="1"/>
</dbReference>
<keyword evidence="4" id="KW-0862">Zinc</keyword>
<dbReference type="InterPro" id="IPR016035">
    <property type="entry name" value="Acyl_Trfase/lysoPLipase"/>
</dbReference>
<dbReference type="GO" id="GO:0016042">
    <property type="term" value="P:lipid catabolic process"/>
    <property type="evidence" value="ECO:0007669"/>
    <property type="project" value="UniProtKB-KW"/>
</dbReference>
<dbReference type="PROSITE" id="PS50089">
    <property type="entry name" value="ZF_RING_2"/>
    <property type="match status" value="1"/>
</dbReference>
<evidence type="ECO:0000256" key="7">
    <source>
        <dbReference type="PROSITE-ProRule" id="PRU00175"/>
    </source>
</evidence>
<dbReference type="PROSITE" id="PS00518">
    <property type="entry name" value="ZF_RING_1"/>
    <property type="match status" value="1"/>
</dbReference>
<organism evidence="9 10">
    <name type="scientific">Arthrobotrys musiformis</name>
    <dbReference type="NCBI Taxonomy" id="47236"/>
    <lineage>
        <taxon>Eukaryota</taxon>
        <taxon>Fungi</taxon>
        <taxon>Dikarya</taxon>
        <taxon>Ascomycota</taxon>
        <taxon>Pezizomycotina</taxon>
        <taxon>Orbiliomycetes</taxon>
        <taxon>Orbiliales</taxon>
        <taxon>Orbiliaceae</taxon>
        <taxon>Arthrobotrys</taxon>
    </lineage>
</organism>
<dbReference type="Gene3D" id="3.40.1090.10">
    <property type="entry name" value="Cytosolic phospholipase A2 catalytic domain"/>
    <property type="match status" value="1"/>
</dbReference>
<keyword evidence="1" id="KW-0479">Metal-binding</keyword>
<dbReference type="InterPro" id="IPR017907">
    <property type="entry name" value="Znf_RING_CS"/>
</dbReference>
<dbReference type="GO" id="GO:0016020">
    <property type="term" value="C:membrane"/>
    <property type="evidence" value="ECO:0007669"/>
    <property type="project" value="TreeGrafter"/>
</dbReference>
<evidence type="ECO:0000259" key="8">
    <source>
        <dbReference type="PROSITE" id="PS50089"/>
    </source>
</evidence>
<evidence type="ECO:0000256" key="1">
    <source>
        <dbReference type="ARBA" id="ARBA00022723"/>
    </source>
</evidence>
<proteinExistence type="predicted"/>
<dbReference type="Pfam" id="PF01734">
    <property type="entry name" value="Patatin"/>
    <property type="match status" value="1"/>
</dbReference>
<dbReference type="InterPro" id="IPR013083">
    <property type="entry name" value="Znf_RING/FYVE/PHD"/>
</dbReference>
<evidence type="ECO:0000256" key="4">
    <source>
        <dbReference type="ARBA" id="ARBA00022833"/>
    </source>
</evidence>
<dbReference type="GO" id="GO:0047499">
    <property type="term" value="F:calcium-independent phospholipase A2 activity"/>
    <property type="evidence" value="ECO:0007669"/>
    <property type="project" value="TreeGrafter"/>
</dbReference>
<dbReference type="EMBL" id="JAVHJL010000007">
    <property type="protein sequence ID" value="KAK6500052.1"/>
    <property type="molecule type" value="Genomic_DNA"/>
</dbReference>
<dbReference type="GO" id="GO:0008270">
    <property type="term" value="F:zinc ion binding"/>
    <property type="evidence" value="ECO:0007669"/>
    <property type="project" value="UniProtKB-KW"/>
</dbReference>
<evidence type="ECO:0000256" key="3">
    <source>
        <dbReference type="ARBA" id="ARBA00022801"/>
    </source>
</evidence>
<dbReference type="Proteomes" id="UP001370758">
    <property type="component" value="Unassembled WGS sequence"/>
</dbReference>
<sequence length="649" mass="72233">MACDHSGWIDIHWLDPVRRHEVALVNYNRLQSLSTKEFDGNNPVLLATFFEGPFSNHYIRGVASGPTSPGASWAALYHHKRATVDDVQLLVAQVNVRTSIPRIFHDDIPPPCHTYLRSPLHWTPKSASGLTDMAFEILVYPLTDIFCFFADDFGGLVGLSHFLGRFSTFIGVKGVKARAVVFTTSKSAEGYLIPREFSVIFSAVTIFSLDMKSPRFLADITNIIIAEMRKASIALKINRTLFSAFQLDELFQQVSKRYAKGYVAPISLIQTARTHNPIPPGYVKHIRAMLSFCQPLTKDWRSRIAVTIAASFFNEWSSMDPQVFRAEDIFDILYRPIYSSTVNSTFPDSVLLQKRYLQIEDEIKGEFCRLVNIFRTGTRDYRDIQRDVFKGLEEFRLALKDQSTCFGCLCRNVELQFTCRHALCESCILYFGISHGRYAYRLPDCPFCSKKLSLIYRVKPPTAGVRVLSIDGGGVRGIVPLQLLRKVEAALGLPVAVQDLFDIAFGTSSGGIIVFGLLLNGWSLKTCEEMFVQTASAAFRPRTKFLGLPIVSAFQRGLVSYLKDSYYCEKGLSQALESTFGLERSLTSPSHACEVGCKVGVTVAVATDASPRIMTSYGPPSRSGENKGIPNTVNNATPQCALQAAGMPE</sequence>
<comment type="caution">
    <text evidence="9">The sequence shown here is derived from an EMBL/GenBank/DDBJ whole genome shotgun (WGS) entry which is preliminary data.</text>
</comment>
<evidence type="ECO:0000256" key="6">
    <source>
        <dbReference type="ARBA" id="ARBA00023098"/>
    </source>
</evidence>
<evidence type="ECO:0000313" key="9">
    <source>
        <dbReference type="EMBL" id="KAK6500052.1"/>
    </source>
</evidence>
<dbReference type="GO" id="GO:0019369">
    <property type="term" value="P:arachidonate metabolic process"/>
    <property type="evidence" value="ECO:0007669"/>
    <property type="project" value="TreeGrafter"/>
</dbReference>
<keyword evidence="5" id="KW-0442">Lipid degradation</keyword>
<dbReference type="SUPFAM" id="SSF52151">
    <property type="entry name" value="FabD/lysophospholipase-like"/>
    <property type="match status" value="1"/>
</dbReference>
<dbReference type="AlphaFoldDB" id="A0AAV9W6N1"/>
<evidence type="ECO:0000313" key="10">
    <source>
        <dbReference type="Proteomes" id="UP001370758"/>
    </source>
</evidence>
<dbReference type="GO" id="GO:0046486">
    <property type="term" value="P:glycerolipid metabolic process"/>
    <property type="evidence" value="ECO:0007669"/>
    <property type="project" value="UniProtKB-ARBA"/>
</dbReference>
<dbReference type="Gene3D" id="3.30.40.10">
    <property type="entry name" value="Zinc/RING finger domain, C3HC4 (zinc finger)"/>
    <property type="match status" value="1"/>
</dbReference>
<dbReference type="PANTHER" id="PTHR24185">
    <property type="entry name" value="CALCIUM-INDEPENDENT PHOSPHOLIPASE A2-GAMMA"/>
    <property type="match status" value="1"/>
</dbReference>
<evidence type="ECO:0000256" key="5">
    <source>
        <dbReference type="ARBA" id="ARBA00022963"/>
    </source>
</evidence>
<accession>A0AAV9W6N1</accession>
<name>A0AAV9W6N1_9PEZI</name>
<keyword evidence="3" id="KW-0378">Hydrolase</keyword>
<reference evidence="9 10" key="1">
    <citation type="submission" date="2023-08" db="EMBL/GenBank/DDBJ databases">
        <authorList>
            <person name="Palmer J.M."/>
        </authorList>
    </citation>
    <scope>NUCLEOTIDE SEQUENCE [LARGE SCALE GENOMIC DNA]</scope>
    <source>
        <strain evidence="9 10">TWF481</strain>
    </source>
</reference>
<keyword evidence="6" id="KW-0443">Lipid metabolism</keyword>
<dbReference type="InterPro" id="IPR001841">
    <property type="entry name" value="Znf_RING"/>
</dbReference>
<keyword evidence="2 7" id="KW-0863">Zinc-finger</keyword>
<feature type="domain" description="RING-type" evidence="8">
    <location>
        <begin position="405"/>
        <end position="449"/>
    </location>
</feature>
<protein>
    <recommendedName>
        <fullName evidence="8">RING-type domain-containing protein</fullName>
    </recommendedName>
</protein>
<evidence type="ECO:0000256" key="2">
    <source>
        <dbReference type="ARBA" id="ARBA00022771"/>
    </source>
</evidence>